<comment type="catalytic activity">
    <reaction evidence="7">
        <text>O-phospho-L-seryl-[protein] + H2O = L-seryl-[protein] + phosphate</text>
        <dbReference type="Rhea" id="RHEA:20629"/>
        <dbReference type="Rhea" id="RHEA-COMP:9863"/>
        <dbReference type="Rhea" id="RHEA-COMP:11604"/>
        <dbReference type="ChEBI" id="CHEBI:15377"/>
        <dbReference type="ChEBI" id="CHEBI:29999"/>
        <dbReference type="ChEBI" id="CHEBI:43474"/>
        <dbReference type="ChEBI" id="CHEBI:83421"/>
        <dbReference type="EC" id="3.1.3.16"/>
    </reaction>
</comment>
<dbReference type="AlphaFoldDB" id="A0A2T0GRF8"/>
<gene>
    <name evidence="15" type="ORF">CEP50_19705</name>
</gene>
<comment type="catalytic activity">
    <reaction evidence="8">
        <text>O-phospho-L-threonyl-[protein] + H2O = L-threonyl-[protein] + phosphate</text>
        <dbReference type="Rhea" id="RHEA:47004"/>
        <dbReference type="Rhea" id="RHEA-COMP:11060"/>
        <dbReference type="Rhea" id="RHEA-COMP:11605"/>
        <dbReference type="ChEBI" id="CHEBI:15377"/>
        <dbReference type="ChEBI" id="CHEBI:30013"/>
        <dbReference type="ChEBI" id="CHEBI:43474"/>
        <dbReference type="ChEBI" id="CHEBI:61977"/>
        <dbReference type="EC" id="3.1.3.16"/>
    </reaction>
</comment>
<evidence type="ECO:0000256" key="3">
    <source>
        <dbReference type="ARBA" id="ARBA00022723"/>
    </source>
</evidence>
<comment type="caution">
    <text evidence="15">The sequence shown here is derived from an EMBL/GenBank/DDBJ whole genome shotgun (WGS) entry which is preliminary data.</text>
</comment>
<keyword evidence="16" id="KW-1185">Reference proteome</keyword>
<evidence type="ECO:0000256" key="5">
    <source>
        <dbReference type="ARBA" id="ARBA00022912"/>
    </source>
</evidence>
<evidence type="ECO:0000256" key="12">
    <source>
        <dbReference type="SAM" id="MobiDB-lite"/>
    </source>
</evidence>
<evidence type="ECO:0000313" key="16">
    <source>
        <dbReference type="Proteomes" id="UP000239352"/>
    </source>
</evidence>
<keyword evidence="13" id="KW-0472">Membrane</keyword>
<dbReference type="Gene3D" id="3.60.40.10">
    <property type="entry name" value="PPM-type phosphatase domain"/>
    <property type="match status" value="1"/>
</dbReference>
<dbReference type="PROSITE" id="PS51746">
    <property type="entry name" value="PPM_2"/>
    <property type="match status" value="1"/>
</dbReference>
<dbReference type="InParanoid" id="A0A2T0GRF8"/>
<keyword evidence="5" id="KW-0904">Protein phosphatase</keyword>
<dbReference type="SUPFAM" id="SSF81606">
    <property type="entry name" value="PP2C-like"/>
    <property type="match status" value="1"/>
</dbReference>
<dbReference type="Proteomes" id="UP000239352">
    <property type="component" value="Unassembled WGS sequence"/>
</dbReference>
<feature type="region of interest" description="Disordered" evidence="12">
    <location>
        <begin position="254"/>
        <end position="294"/>
    </location>
</feature>
<dbReference type="InterPro" id="IPR036457">
    <property type="entry name" value="PPM-type-like_dom_sf"/>
</dbReference>
<dbReference type="InterPro" id="IPR001932">
    <property type="entry name" value="PPM-type_phosphatase-like_dom"/>
</dbReference>
<dbReference type="GO" id="GO:0046872">
    <property type="term" value="F:metal ion binding"/>
    <property type="evidence" value="ECO:0007669"/>
    <property type="project" value="UniProtKB-KW"/>
</dbReference>
<evidence type="ECO:0000256" key="4">
    <source>
        <dbReference type="ARBA" id="ARBA00022801"/>
    </source>
</evidence>
<evidence type="ECO:0000313" key="15">
    <source>
        <dbReference type="EMBL" id="PRW61633.1"/>
    </source>
</evidence>
<feature type="compositionally biased region" description="Acidic residues" evidence="12">
    <location>
        <begin position="423"/>
        <end position="434"/>
    </location>
</feature>
<dbReference type="CDD" id="cd00143">
    <property type="entry name" value="PP2Cc"/>
    <property type="match status" value="1"/>
</dbReference>
<feature type="domain" description="PPM-type phosphatase" evidence="14">
    <location>
        <begin position="6"/>
        <end position="235"/>
    </location>
</feature>
<dbReference type="GO" id="GO:0004722">
    <property type="term" value="F:protein serine/threonine phosphatase activity"/>
    <property type="evidence" value="ECO:0007669"/>
    <property type="project" value="UniProtKB-EC"/>
</dbReference>
<comment type="cofactor">
    <cofactor evidence="1">
        <name>Mn(2+)</name>
        <dbReference type="ChEBI" id="CHEBI:29035"/>
    </cofactor>
</comment>
<sequence length="494" mass="52353">MTLVLHYAARSDRGLVRSNNQDSVYAGPRLLALADGMGGHAAGEVASKVVIAALAPLDDDEPGDDLLGHLHGAMLSGNNAISELVASDPDLDGMGTTLTAMLFAGSKLGLIHIGDSRAYQVRNGELTQITHDDTFVQSLIDEGRITEEEAASHPQRSLLLRALTGHEVEPSLAVREARAGDRYLLCSDGLSSVVSEETISEALRIDDPQQSADRLIELALRGGGPDNVTVIVADVVDVEFGDDAPIVAGAAGFGEQQTHPQPDSAAARASAATRPPQEPQRGEATSPPPDPPRRRRWLRGMVIACGVLALFAGLVFAGRWWVFSQFYVGVDQSRNVAIFQGVRGSVLGVSLNRRLEGSCPPSAAEGCEPIGVKDLKEAQRSNVTDGITQLNSLEDARQTVHRLRLTALLPPCESTENEKDEQSENGNNPEEDGGGDSGNEQASGDSATSAPPQQDENRPPEGSSARNTPEKTQPEGTPLRSEEPNPGVNCRTVS</sequence>
<dbReference type="SMART" id="SM00332">
    <property type="entry name" value="PP2Cc"/>
    <property type="match status" value="1"/>
</dbReference>
<organism evidence="15 16">
    <name type="scientific">Actinopolyspora mortivallis</name>
    <dbReference type="NCBI Taxonomy" id="33906"/>
    <lineage>
        <taxon>Bacteria</taxon>
        <taxon>Bacillati</taxon>
        <taxon>Actinomycetota</taxon>
        <taxon>Actinomycetes</taxon>
        <taxon>Actinopolysporales</taxon>
        <taxon>Actinopolysporaceae</taxon>
        <taxon>Actinopolyspora</taxon>
    </lineage>
</organism>
<dbReference type="EC" id="3.1.3.16" evidence="2"/>
<dbReference type="STRING" id="1050202.GCA_000384035_03598"/>
<evidence type="ECO:0000256" key="2">
    <source>
        <dbReference type="ARBA" id="ARBA00013081"/>
    </source>
</evidence>
<evidence type="ECO:0000256" key="7">
    <source>
        <dbReference type="ARBA" id="ARBA00047761"/>
    </source>
</evidence>
<evidence type="ECO:0000256" key="6">
    <source>
        <dbReference type="ARBA" id="ARBA00023211"/>
    </source>
</evidence>
<feature type="region of interest" description="Disordered" evidence="12">
    <location>
        <begin position="407"/>
        <end position="494"/>
    </location>
</feature>
<proteinExistence type="predicted"/>
<evidence type="ECO:0000259" key="14">
    <source>
        <dbReference type="PROSITE" id="PS51746"/>
    </source>
</evidence>
<evidence type="ECO:0000256" key="1">
    <source>
        <dbReference type="ARBA" id="ARBA00001936"/>
    </source>
</evidence>
<evidence type="ECO:0000256" key="11">
    <source>
        <dbReference type="ARBA" id="ARBA00079123"/>
    </source>
</evidence>
<keyword evidence="13" id="KW-0812">Transmembrane</keyword>
<dbReference type="Pfam" id="PF13672">
    <property type="entry name" value="PP2C_2"/>
    <property type="match status" value="1"/>
</dbReference>
<dbReference type="FunFam" id="3.60.40.10:FF:000002">
    <property type="entry name" value="Serine/threonine phosphatase stp"/>
    <property type="match status" value="1"/>
</dbReference>
<reference evidence="15 16" key="1">
    <citation type="submission" date="2018-03" db="EMBL/GenBank/DDBJ databases">
        <title>Actinopolyspora mortivallis from Sahara, screening for active biomolecules.</title>
        <authorList>
            <person name="Selama O."/>
            <person name="Wellington E.M.H."/>
            <person name="Hacene H."/>
        </authorList>
    </citation>
    <scope>NUCLEOTIDE SEQUENCE [LARGE SCALE GENOMIC DNA]</scope>
    <source>
        <strain evidence="15 16">M5A</strain>
    </source>
</reference>
<evidence type="ECO:0000256" key="8">
    <source>
        <dbReference type="ARBA" id="ARBA00048336"/>
    </source>
</evidence>
<evidence type="ECO:0000256" key="13">
    <source>
        <dbReference type="SAM" id="Phobius"/>
    </source>
</evidence>
<keyword evidence="3" id="KW-0479">Metal-binding</keyword>
<protein>
    <recommendedName>
        <fullName evidence="9">Serine/threonine protein phosphatase PstP</fullName>
        <ecNumber evidence="2">3.1.3.16</ecNumber>
    </recommendedName>
    <alternativeName>
        <fullName evidence="11">Mycobacterial Ser/Thr phosphatase</fullName>
    </alternativeName>
    <alternativeName>
        <fullName evidence="10">PP2C-family Ser/Thr phosphatase</fullName>
    </alternativeName>
</protein>
<feature type="transmembrane region" description="Helical" evidence="13">
    <location>
        <begin position="301"/>
        <end position="322"/>
    </location>
</feature>
<feature type="compositionally biased region" description="Polar residues" evidence="12">
    <location>
        <begin position="441"/>
        <end position="454"/>
    </location>
</feature>
<evidence type="ECO:0000256" key="10">
    <source>
        <dbReference type="ARBA" id="ARBA00077741"/>
    </source>
</evidence>
<evidence type="ECO:0000256" key="9">
    <source>
        <dbReference type="ARBA" id="ARBA00071184"/>
    </source>
</evidence>
<keyword evidence="13" id="KW-1133">Transmembrane helix</keyword>
<keyword evidence="4" id="KW-0378">Hydrolase</keyword>
<dbReference type="EMBL" id="PVSR01000079">
    <property type="protein sequence ID" value="PRW61633.1"/>
    <property type="molecule type" value="Genomic_DNA"/>
</dbReference>
<name>A0A2T0GRF8_ACTMO</name>
<dbReference type="FunCoup" id="A0A2T0GRF8">
    <property type="interactions" value="2"/>
</dbReference>
<dbReference type="RefSeq" id="WP_106115402.1">
    <property type="nucleotide sequence ID" value="NZ_PVSR01000079.1"/>
</dbReference>
<accession>A0A2T0GRF8</accession>
<dbReference type="SMART" id="SM00331">
    <property type="entry name" value="PP2C_SIG"/>
    <property type="match status" value="1"/>
</dbReference>
<keyword evidence="6" id="KW-0464">Manganese</keyword>